<dbReference type="InterPro" id="IPR002859">
    <property type="entry name" value="PKD/REJ-like"/>
</dbReference>
<name>A0A7E6FMT5_9MOLL</name>
<evidence type="ECO:0000256" key="9">
    <source>
        <dbReference type="SAM" id="MobiDB-lite"/>
    </source>
</evidence>
<evidence type="ECO:0000256" key="5">
    <source>
        <dbReference type="ARBA" id="ARBA00022989"/>
    </source>
</evidence>
<evidence type="ECO:0000256" key="3">
    <source>
        <dbReference type="ARBA" id="ARBA00022692"/>
    </source>
</evidence>
<keyword evidence="3 10" id="KW-0812">Transmembrane</keyword>
<comment type="subcellular location">
    <subcellularLocation>
        <location evidence="1">Membrane</location>
        <topology evidence="1">Multi-pass membrane protein</topology>
    </subcellularLocation>
</comment>
<feature type="compositionally biased region" description="Acidic residues" evidence="9">
    <location>
        <begin position="1292"/>
        <end position="1310"/>
    </location>
</feature>
<accession>A0A7E6FMT5</accession>
<dbReference type="SMART" id="SM00308">
    <property type="entry name" value="LH2"/>
    <property type="match status" value="1"/>
</dbReference>
<evidence type="ECO:0000313" key="13">
    <source>
        <dbReference type="RefSeq" id="XP_036369006.1"/>
    </source>
</evidence>
<dbReference type="InterPro" id="IPR036392">
    <property type="entry name" value="PLAT/LH2_dom_sf"/>
</dbReference>
<evidence type="ECO:0000256" key="4">
    <source>
        <dbReference type="ARBA" id="ARBA00022729"/>
    </source>
</evidence>
<feature type="transmembrane region" description="Helical" evidence="10">
    <location>
        <begin position="1798"/>
        <end position="1825"/>
    </location>
</feature>
<feature type="transmembrane region" description="Helical" evidence="10">
    <location>
        <begin position="1250"/>
        <end position="1271"/>
    </location>
</feature>
<dbReference type="PRINTS" id="PR01433">
    <property type="entry name" value="POLYCYSTIN2"/>
</dbReference>
<dbReference type="RefSeq" id="XP_036369006.1">
    <property type="nucleotide sequence ID" value="XM_036513113.1"/>
</dbReference>
<evidence type="ECO:0000256" key="2">
    <source>
        <dbReference type="ARBA" id="ARBA00007200"/>
    </source>
</evidence>
<evidence type="ECO:0000256" key="10">
    <source>
        <dbReference type="SAM" id="Phobius"/>
    </source>
</evidence>
<evidence type="ECO:0000256" key="7">
    <source>
        <dbReference type="ARBA" id="ARBA00023180"/>
    </source>
</evidence>
<dbReference type="InterPro" id="IPR051223">
    <property type="entry name" value="Polycystin"/>
</dbReference>
<feature type="transmembrane region" description="Helical" evidence="10">
    <location>
        <begin position="1002"/>
        <end position="1022"/>
    </location>
</feature>
<dbReference type="GO" id="GO:0005262">
    <property type="term" value="F:calcium channel activity"/>
    <property type="evidence" value="ECO:0007669"/>
    <property type="project" value="TreeGrafter"/>
</dbReference>
<proteinExistence type="inferred from homology"/>
<comment type="caution">
    <text evidence="8">Lacks conserved residue(s) required for the propagation of feature annotation.</text>
</comment>
<feature type="transmembrane region" description="Helical" evidence="10">
    <location>
        <begin position="1722"/>
        <end position="1744"/>
    </location>
</feature>
<organism evidence="12 13">
    <name type="scientific">Octopus sinensis</name>
    <name type="common">East Asian common octopus</name>
    <dbReference type="NCBI Taxonomy" id="2607531"/>
    <lineage>
        <taxon>Eukaryota</taxon>
        <taxon>Metazoa</taxon>
        <taxon>Spiralia</taxon>
        <taxon>Lophotrochozoa</taxon>
        <taxon>Mollusca</taxon>
        <taxon>Cephalopoda</taxon>
        <taxon>Coleoidea</taxon>
        <taxon>Octopodiformes</taxon>
        <taxon>Octopoda</taxon>
        <taxon>Incirrata</taxon>
        <taxon>Octopodidae</taxon>
        <taxon>Octopus</taxon>
    </lineage>
</organism>
<keyword evidence="4" id="KW-0732">Signal</keyword>
<dbReference type="GO" id="GO:0016020">
    <property type="term" value="C:membrane"/>
    <property type="evidence" value="ECO:0007669"/>
    <property type="project" value="UniProtKB-SubCell"/>
</dbReference>
<dbReference type="SUPFAM" id="SSF49723">
    <property type="entry name" value="Lipase/lipooxygenase domain (PLAT/LH2 domain)"/>
    <property type="match status" value="1"/>
</dbReference>
<feature type="domain" description="PLAT" evidence="11">
    <location>
        <begin position="1046"/>
        <end position="1165"/>
    </location>
</feature>
<dbReference type="Pfam" id="PF20519">
    <property type="entry name" value="Polycystin_dom"/>
    <property type="match status" value="1"/>
</dbReference>
<dbReference type="InterPro" id="IPR001024">
    <property type="entry name" value="PLAT/LH2_dom"/>
</dbReference>
<dbReference type="PANTHER" id="PTHR10877:SF194">
    <property type="entry name" value="LOCATION OF VULVA DEFECTIVE 1"/>
    <property type="match status" value="1"/>
</dbReference>
<protein>
    <submittedName>
        <fullName evidence="13">Uncharacterized protein LOC118767833</fullName>
    </submittedName>
</protein>
<dbReference type="Proteomes" id="UP000515154">
    <property type="component" value="Linkage group LG2"/>
</dbReference>
<feature type="transmembrane region" description="Helical" evidence="10">
    <location>
        <begin position="1906"/>
        <end position="1927"/>
    </location>
</feature>
<dbReference type="Pfam" id="PF02010">
    <property type="entry name" value="REJ"/>
    <property type="match status" value="1"/>
</dbReference>
<dbReference type="InterPro" id="IPR013122">
    <property type="entry name" value="PKD1_2_channel"/>
</dbReference>
<keyword evidence="7" id="KW-0325">Glycoprotein</keyword>
<evidence type="ECO:0000256" key="6">
    <source>
        <dbReference type="ARBA" id="ARBA00023136"/>
    </source>
</evidence>
<dbReference type="Pfam" id="PF08016">
    <property type="entry name" value="PKD_channel"/>
    <property type="match status" value="1"/>
</dbReference>
<comment type="similarity">
    <text evidence="2">Belongs to the polycystin family.</text>
</comment>
<feature type="transmembrane region" description="Helical" evidence="10">
    <location>
        <begin position="1328"/>
        <end position="1355"/>
    </location>
</feature>
<keyword evidence="12" id="KW-1185">Reference proteome</keyword>
<dbReference type="InterPro" id="IPR046791">
    <property type="entry name" value="Polycystin_dom"/>
</dbReference>
<sequence length="1980" mass="226817">MYKYENVFIQDKCFNKTIFTLYPRTTIQSPFVIFRIDEKVKLSQSDFVLCKSKPLTYLWKLQKMIEGELRDIEHENITLDLEYLDFLPYSTQGLYKIDLEVSSDDRKVSDTIYIKFSEVLKPLSFLGGDISTKSLGTTLYVLHEIAEYYMWCYRNTTQKLNFTEDSIQVKSDATYNCSDFTNDTYFDIPNEKPGLYLIKVIAVSDFGFRIIQKHLQVDISTLDINISCVFNCNGQLSIRNDWSLGVSIALAPGQNISLASFFWELYRYVDGIYEPVEDWEDWTAGLFTSSITLSSDHVAPATKYRIAIRVVWLDKVAYATYDAITGIPPKGGDCELTPLQGQALDTLFQVKCSRWFDDGSSLFRQSTSNATVKNAELKYMILFSSGSHEWVLSYKSDEESDLLYFGMGDEENDYKAKITVRIYDVYFSFASKVFEIAMEKPNIASENLQAIQDHLLNFLAPENTDQDSHYVHLSKINSVASFVISMSIKSVLQKLGYDARKMVQGKFIDFDAGKKEPETFEEMLFKISNDDSEERINLLTPIITLCIDKLVNISDFSTEIKILELMSSVNAVSGYYPYVSEIDMKIVLNFSVQLLKSAAEMKNESIHIFLSDIADSGETLISRIMSILNTEQILLAKAGLDMEKVKRDYEDSLSYVDEETQSMVLYNAILSDNERSFIINQAFLKANEGINIKRGDASEYNDIVNEIHYYLKTIINSMSPTGRASKSKTATSVCSEKISNSKMRKSGIGCGPLSIQLTGSSGTQFENESNVMEALSTDEKFLTYDENMRSALITSPTLILSSERDKSEKTFVVEFKDKLSDMPYRKPKFVAEDQSFMFYHKFQYRSSTDYSCIKLQMEKKAILGYEVYFRLNSSPNNDTFDYRTAFNKDNLTSGDSYHFCVPVDTFEMNGTMYVGLRPFQLPGYESTNIFSKYAFKGFSVNCMAWNGTAWVNDTCKMEWGSSIRCRCQSRGEVTVANSFFIPPNTIDFSTVFQKFDLANNGIVFAVVVSITCMFILLIAWTCRQDRKSKWMGNIWPLCDNKINDTNFYLITVFTGLKADSGTSSNICFILCGEKNTSATRCLNDGIHKGFPTGSLRKFLMSTSDSLGDLIYLRIWSDCSGYGLDSSWYLNKVEIMDTKTEKIFVFRCEGWLATDSYASTIYNISCNRSNDHPIFKSRFVDHIQHSLSDGHLWFSTYVHPCYSTFSRTQRIVCCATVLYLTMITNAMFSPFDNRLKAENDLTIGPIRLNLRQIAVSIQSIAITVPSTLFLVACFKDSKPDGTCCCCKKKPKEDEENIDDDDDDDDDGGDDGDNTTFVQKKANYSRDKFLPFWCVYVGWIWATLVIFTSGFFVILYSLEWGSTKSEYWLTSFAMSNLESFVLIDPGKILLLSLAVSILRNRPKVKQISYNEYINILNAIDGHLNRRRQIQYAKKVVFTPLEEEARKIRHRKIISEMWCKSVVVNGIIYSFLLISAGYIAYVNQDTKNYRMKESLEHVFVHPLGSKHKFTNVKTVELYFEWMEKVVFPNFFPTASIFKKKMVSIEKMYISDGVNIKIGPARLRQLRVKKSENCDKSSLKIKSCNKGYNLLNELKDPYCLRWQPETVFGCPHNESVTNLTSDSWKYTPASKINGVPIIGMWNTYGGGGYISNFEINGIISKAMLEELIRAKWVDRQTRGVFLEFTLYNANTHMFAYMNFLVEFPETGGAIPYYIISVFRPFGIDSVITIVFQAIFIFCIVLLLIKVIYNLIKMQMAFFSQFWNVIDFFSLIFCIVSLAVFIIQRTQTDQILEEFRQDPKAFVNFYHIVIWNEIISIALAFLIFFAIIRLSCILGVSQTMLQISLILNRCVSHLFGVSFLLCIYAGIYAMLGYLIFGSIWSYRSYSSALVSVFLIVLGKTNYTELNDIAPIIGKIYFFSVVFFMIFMLLKMFESVLGECISMKQNTELEDYNVMLMLTKYFRMLREIGKKNSKVSDVTINKKEFV</sequence>
<reference evidence="13" key="1">
    <citation type="submission" date="2025-08" db="UniProtKB">
        <authorList>
            <consortium name="RefSeq"/>
        </authorList>
    </citation>
    <scope>IDENTIFICATION</scope>
</reference>
<gene>
    <name evidence="13" type="primary">LOC118767833</name>
</gene>
<dbReference type="KEGG" id="osn:118767833"/>
<dbReference type="PANTHER" id="PTHR10877">
    <property type="entry name" value="POLYCYSTIN FAMILY MEMBER"/>
    <property type="match status" value="1"/>
</dbReference>
<feature type="transmembrane region" description="Helical" evidence="10">
    <location>
        <begin position="1846"/>
        <end position="1871"/>
    </location>
</feature>
<evidence type="ECO:0000256" key="8">
    <source>
        <dbReference type="PROSITE-ProRule" id="PRU00152"/>
    </source>
</evidence>
<evidence type="ECO:0000313" key="12">
    <source>
        <dbReference type="Proteomes" id="UP000515154"/>
    </source>
</evidence>
<keyword evidence="6 10" id="KW-0472">Membrane</keyword>
<dbReference type="GO" id="GO:0050982">
    <property type="term" value="P:detection of mechanical stimulus"/>
    <property type="evidence" value="ECO:0007669"/>
    <property type="project" value="TreeGrafter"/>
</dbReference>
<feature type="transmembrane region" description="Helical" evidence="10">
    <location>
        <begin position="1210"/>
        <end position="1230"/>
    </location>
</feature>
<evidence type="ECO:0000259" key="11">
    <source>
        <dbReference type="PROSITE" id="PS50095"/>
    </source>
</evidence>
<dbReference type="GO" id="GO:0005509">
    <property type="term" value="F:calcium ion binding"/>
    <property type="evidence" value="ECO:0007669"/>
    <property type="project" value="InterPro"/>
</dbReference>
<dbReference type="Pfam" id="PF01477">
    <property type="entry name" value="PLAT"/>
    <property type="match status" value="1"/>
</dbReference>
<dbReference type="Gene3D" id="2.60.60.20">
    <property type="entry name" value="PLAT/LH2 domain"/>
    <property type="match status" value="1"/>
</dbReference>
<dbReference type="InterPro" id="IPR003915">
    <property type="entry name" value="PKD_2"/>
</dbReference>
<feature type="transmembrane region" description="Helical" evidence="10">
    <location>
        <begin position="1756"/>
        <end position="1778"/>
    </location>
</feature>
<keyword evidence="5 10" id="KW-1133">Transmembrane helix</keyword>
<evidence type="ECO:0000256" key="1">
    <source>
        <dbReference type="ARBA" id="ARBA00004141"/>
    </source>
</evidence>
<feature type="region of interest" description="Disordered" evidence="9">
    <location>
        <begin position="1290"/>
        <end position="1310"/>
    </location>
</feature>
<feature type="transmembrane region" description="Helical" evidence="10">
    <location>
        <begin position="1454"/>
        <end position="1478"/>
    </location>
</feature>
<dbReference type="PROSITE" id="PS50095">
    <property type="entry name" value="PLAT"/>
    <property type="match status" value="1"/>
</dbReference>